<protein>
    <submittedName>
        <fullName evidence="2">Uncharacterized protein</fullName>
    </submittedName>
</protein>
<dbReference type="Proteomes" id="UP000667802">
    <property type="component" value="Unassembled WGS sequence"/>
</dbReference>
<dbReference type="RefSeq" id="WP_208344068.1">
    <property type="nucleotide sequence ID" value="NZ_CAWQFN010000474.1"/>
</dbReference>
<accession>A0AAP5M712</accession>
<comment type="caution">
    <text evidence="2">The sequence shown here is derived from an EMBL/GenBank/DDBJ whole genome shotgun (WGS) entry which is preliminary data.</text>
</comment>
<feature type="signal peptide" evidence="1">
    <location>
        <begin position="1"/>
        <end position="23"/>
    </location>
</feature>
<feature type="chain" id="PRO_5042994620" evidence="1">
    <location>
        <begin position="24"/>
        <end position="122"/>
    </location>
</feature>
<keyword evidence="3" id="KW-1185">Reference proteome</keyword>
<proteinExistence type="predicted"/>
<evidence type="ECO:0000313" key="2">
    <source>
        <dbReference type="EMBL" id="MDR9893237.1"/>
    </source>
</evidence>
<evidence type="ECO:0000256" key="1">
    <source>
        <dbReference type="SAM" id="SignalP"/>
    </source>
</evidence>
<evidence type="ECO:0000313" key="3">
    <source>
        <dbReference type="Proteomes" id="UP000667802"/>
    </source>
</evidence>
<keyword evidence="1" id="KW-0732">Signal</keyword>
<dbReference type="AlphaFoldDB" id="A0AAP5M712"/>
<reference evidence="3" key="1">
    <citation type="journal article" date="2021" name="Science">
        <title>Hunting the eagle killer: A cyanobacterial neurotoxin causes vacuolar myelinopathy.</title>
        <authorList>
            <person name="Breinlinger S."/>
            <person name="Phillips T.J."/>
            <person name="Haram B.N."/>
            <person name="Mares J."/>
            <person name="Martinez Yerena J.A."/>
            <person name="Hrouzek P."/>
            <person name="Sobotka R."/>
            <person name="Henderson W.M."/>
            <person name="Schmieder P."/>
            <person name="Williams S.M."/>
            <person name="Lauderdale J.D."/>
            <person name="Wilde H.D."/>
            <person name="Gerrin W."/>
            <person name="Kust A."/>
            <person name="Washington J.W."/>
            <person name="Wagner C."/>
            <person name="Geier B."/>
            <person name="Liebeke M."/>
            <person name="Enke H."/>
            <person name="Niedermeyer T.H.J."/>
            <person name="Wilde S.B."/>
        </authorList>
    </citation>
    <scope>NUCLEOTIDE SEQUENCE [LARGE SCALE GENOMIC DNA]</scope>
    <source>
        <strain evidence="3">Thurmond2011</strain>
    </source>
</reference>
<organism evidence="2 3">
    <name type="scientific">Aetokthonos hydrillicola Thurmond2011</name>
    <dbReference type="NCBI Taxonomy" id="2712845"/>
    <lineage>
        <taxon>Bacteria</taxon>
        <taxon>Bacillati</taxon>
        <taxon>Cyanobacteriota</taxon>
        <taxon>Cyanophyceae</taxon>
        <taxon>Nostocales</taxon>
        <taxon>Hapalosiphonaceae</taxon>
        <taxon>Aetokthonos</taxon>
    </lineage>
</organism>
<dbReference type="EMBL" id="JAALHA020000001">
    <property type="protein sequence ID" value="MDR9893237.1"/>
    <property type="molecule type" value="Genomic_DNA"/>
</dbReference>
<sequence length="122" mass="13461">MKKVISSVVIGCLATFVPTSVFAATIVVASDGTFLGVVDNNLYNTNSICNQYGQYGSPYGMGIFNRYGRYGGEYSQIGAYNERAQKPPLLIKDGQPIAIVTKNPNFQYRLDPDYLQQMACRN</sequence>
<gene>
    <name evidence="2" type="ORF">G7B40_001380</name>
</gene>
<name>A0AAP5M712_9CYAN</name>